<feature type="transmembrane region" description="Helical" evidence="1">
    <location>
        <begin position="60"/>
        <end position="80"/>
    </location>
</feature>
<comment type="caution">
    <text evidence="2">The sequence shown here is derived from an EMBL/GenBank/DDBJ whole genome shotgun (WGS) entry which is preliminary data.</text>
</comment>
<proteinExistence type="predicted"/>
<sequence length="293" mass="32453">MLPEENKNDTLPNIRTFKTDASSYVQQNKVSDLEIAAKSYVAQTTGQREKSTQINHKKTIFIAGGIAVLAIAGFMGYAYINGGLTRPEPVTADPKAPPKFVQTESETEIIFLSADRGSLINAIKNELGKQLQYGTANYLRIKSGSNYIDSKTFIAALGWEAQKDFIEALEPDFNALITYQSPASPAGGPASAPVFIFKTKNFTKSFAALLAWEPTMWQDMKPFLDLQNIDVATFYQKAFIDDSIKNNDARAFTATDGRTIFEYAFFSKKFIIISTSRDALGLILERLLTLPPQ</sequence>
<dbReference type="STRING" id="1798351.A2930_02755"/>
<reference evidence="2 3" key="1">
    <citation type="journal article" date="2016" name="Nat. Commun.">
        <title>Thousands of microbial genomes shed light on interconnected biogeochemical processes in an aquifer system.</title>
        <authorList>
            <person name="Anantharaman K."/>
            <person name="Brown C.T."/>
            <person name="Hug L.A."/>
            <person name="Sharon I."/>
            <person name="Castelle C.J."/>
            <person name="Probst A.J."/>
            <person name="Thomas B.C."/>
            <person name="Singh A."/>
            <person name="Wilkins M.J."/>
            <person name="Karaoz U."/>
            <person name="Brodie E.L."/>
            <person name="Williams K.H."/>
            <person name="Hubbard S.S."/>
            <person name="Banfield J.F."/>
        </authorList>
    </citation>
    <scope>NUCLEOTIDE SEQUENCE [LARGE SCALE GENOMIC DNA]</scope>
</reference>
<organism evidence="2 3">
    <name type="scientific">Candidatus Giovannonibacteria bacterium RIFCSPLOWO2_01_FULL_45_34</name>
    <dbReference type="NCBI Taxonomy" id="1798351"/>
    <lineage>
        <taxon>Bacteria</taxon>
        <taxon>Candidatus Giovannoniibacteriota</taxon>
    </lineage>
</organism>
<dbReference type="Proteomes" id="UP000178114">
    <property type="component" value="Unassembled WGS sequence"/>
</dbReference>
<protein>
    <submittedName>
        <fullName evidence="2">Uncharacterized protein</fullName>
    </submittedName>
</protein>
<evidence type="ECO:0000256" key="1">
    <source>
        <dbReference type="SAM" id="Phobius"/>
    </source>
</evidence>
<dbReference type="EMBL" id="MFID01000035">
    <property type="protein sequence ID" value="OGF80526.1"/>
    <property type="molecule type" value="Genomic_DNA"/>
</dbReference>
<name>A0A1F5WXZ5_9BACT</name>
<dbReference type="AlphaFoldDB" id="A0A1F5WXZ5"/>
<evidence type="ECO:0000313" key="3">
    <source>
        <dbReference type="Proteomes" id="UP000178114"/>
    </source>
</evidence>
<keyword evidence="1" id="KW-0812">Transmembrane</keyword>
<keyword evidence="1" id="KW-1133">Transmembrane helix</keyword>
<keyword evidence="1" id="KW-0472">Membrane</keyword>
<evidence type="ECO:0000313" key="2">
    <source>
        <dbReference type="EMBL" id="OGF80526.1"/>
    </source>
</evidence>
<gene>
    <name evidence="2" type="ORF">A2930_02755</name>
</gene>
<accession>A0A1F5WXZ5</accession>